<sequence length="72" mass="8114">MKCCNSKLNPPLRAGLVLGSLLLFTHHLYFVPEMLKGFLAGLAFVGYILGIYGLRHDLSKLTAWKKRLIKRA</sequence>
<keyword evidence="1" id="KW-1133">Transmembrane helix</keyword>
<gene>
    <name evidence="2" type="ORF">SAMN05192585_1094</name>
</gene>
<dbReference type="RefSeq" id="WP_092638869.1">
    <property type="nucleotide sequence ID" value="NZ_FNID01000009.1"/>
</dbReference>
<name>A0A1G9XPD7_9FIRM</name>
<keyword evidence="1" id="KW-0472">Membrane</keyword>
<keyword evidence="3" id="KW-1185">Reference proteome</keyword>
<dbReference type="AlphaFoldDB" id="A0A1G9XPD7"/>
<feature type="transmembrane region" description="Helical" evidence="1">
    <location>
        <begin position="37"/>
        <end position="54"/>
    </location>
</feature>
<proteinExistence type="predicted"/>
<keyword evidence="1" id="KW-0812">Transmembrane</keyword>
<organism evidence="2 3">
    <name type="scientific">Acetanaerobacterium elongatum</name>
    <dbReference type="NCBI Taxonomy" id="258515"/>
    <lineage>
        <taxon>Bacteria</taxon>
        <taxon>Bacillati</taxon>
        <taxon>Bacillota</taxon>
        <taxon>Clostridia</taxon>
        <taxon>Eubacteriales</taxon>
        <taxon>Oscillospiraceae</taxon>
        <taxon>Acetanaerobacterium</taxon>
    </lineage>
</organism>
<dbReference type="STRING" id="258515.SAMN05192585_1094"/>
<evidence type="ECO:0000256" key="1">
    <source>
        <dbReference type="SAM" id="Phobius"/>
    </source>
</evidence>
<dbReference type="EMBL" id="FNID01000009">
    <property type="protein sequence ID" value="SDM98638.1"/>
    <property type="molecule type" value="Genomic_DNA"/>
</dbReference>
<protein>
    <submittedName>
        <fullName evidence="2">Uncharacterized protein</fullName>
    </submittedName>
</protein>
<reference evidence="2 3" key="1">
    <citation type="submission" date="2016-10" db="EMBL/GenBank/DDBJ databases">
        <authorList>
            <person name="de Groot N.N."/>
        </authorList>
    </citation>
    <scope>NUCLEOTIDE SEQUENCE [LARGE SCALE GENOMIC DNA]</scope>
    <source>
        <strain evidence="2 3">CGMCC 1.5012</strain>
    </source>
</reference>
<accession>A0A1G9XPD7</accession>
<evidence type="ECO:0000313" key="3">
    <source>
        <dbReference type="Proteomes" id="UP000199182"/>
    </source>
</evidence>
<dbReference type="Proteomes" id="UP000199182">
    <property type="component" value="Unassembled WGS sequence"/>
</dbReference>
<evidence type="ECO:0000313" key="2">
    <source>
        <dbReference type="EMBL" id="SDM98638.1"/>
    </source>
</evidence>
<feature type="transmembrane region" description="Helical" evidence="1">
    <location>
        <begin position="12"/>
        <end position="31"/>
    </location>
</feature>